<protein>
    <submittedName>
        <fullName evidence="1">Uncharacterized protein</fullName>
    </submittedName>
</protein>
<accession>A0A7U0GBQ5</accession>
<sequence>MSSQRMVFILCNAEKNENDIDLCIVMPTMTEEKLRGRLSDLHVETDYGCSDHLTFEYGLDFIADGKFPTLKVKVKSDFWNNIVIKVADALALSETSVSLFTRELAAYYLSEMDDVNIPNPLRFEERIITIG</sequence>
<proteinExistence type="predicted"/>
<evidence type="ECO:0000313" key="1">
    <source>
        <dbReference type="EMBL" id="QQV92240.1"/>
    </source>
</evidence>
<reference evidence="1 2" key="1">
    <citation type="submission" date="2020-12" db="EMBL/GenBank/DDBJ databases">
        <title>Genomic characterization of four novel bacteriophages infecting Klebsiella pneumoniae.</title>
        <authorList>
            <person name="Estrada Bonilla B."/>
            <person name="Costa A.R."/>
            <person name="van Rossum T."/>
            <person name="Hagedoorn S."/>
            <person name="Wallinga H."/>
            <person name="Xiao M."/>
            <person name="Song W."/>
            <person name="Haas P.-J."/>
            <person name="Nobrega F.L."/>
            <person name="Brouns S.J.J."/>
        </authorList>
    </citation>
    <scope>NUCLEOTIDE SEQUENCE [LARGE SCALE GENOMIC DNA]</scope>
</reference>
<gene>
    <name evidence="1" type="ORF">vBKpMFBKp24_199</name>
</gene>
<dbReference type="EMBL" id="MW394391">
    <property type="protein sequence ID" value="QQV92240.1"/>
    <property type="molecule type" value="Genomic_DNA"/>
</dbReference>
<organism evidence="1 2">
    <name type="scientific">Klebsiella phage vB_KpM_FBKp24</name>
    <dbReference type="NCBI Taxonomy" id="2801834"/>
    <lineage>
        <taxon>Viruses</taxon>
        <taxon>Duplodnaviria</taxon>
        <taxon>Heunggongvirae</taxon>
        <taxon>Uroviricota</taxon>
        <taxon>Caudoviricetes</taxon>
        <taxon>Chimalliviridae</taxon>
        <taxon>Maaswegvirus</taxon>
        <taxon>Maaswegvirus Kp24</taxon>
    </lineage>
</organism>
<keyword evidence="2" id="KW-1185">Reference proteome</keyword>
<name>A0A7U0GBQ5_9CAUD</name>
<evidence type="ECO:0000313" key="2">
    <source>
        <dbReference type="Proteomes" id="UP000596381"/>
    </source>
</evidence>
<dbReference type="Proteomes" id="UP000596381">
    <property type="component" value="Segment"/>
</dbReference>